<dbReference type="Pfam" id="PF19289">
    <property type="entry name" value="PmbA_TldD_3rd"/>
    <property type="match status" value="1"/>
</dbReference>
<evidence type="ECO:0000259" key="2">
    <source>
        <dbReference type="Pfam" id="PF01523"/>
    </source>
</evidence>
<comment type="similarity">
    <text evidence="1">Belongs to the peptidase U62 family.</text>
</comment>
<dbReference type="InterPro" id="IPR045570">
    <property type="entry name" value="Metalloprtase-TldD/E_cen_dom"/>
</dbReference>
<dbReference type="EMBL" id="QSLN01000016">
    <property type="protein sequence ID" value="RDV81751.1"/>
    <property type="molecule type" value="Genomic_DNA"/>
</dbReference>
<dbReference type="RefSeq" id="WP_115793145.1">
    <property type="nucleotide sequence ID" value="NZ_QSLN01000016.1"/>
</dbReference>
<gene>
    <name evidence="5" type="ORF">DXX99_08955</name>
</gene>
<dbReference type="AlphaFoldDB" id="A0A3D8P1P6"/>
<comment type="caution">
    <text evidence="5">The sequence shown here is derived from an EMBL/GenBank/DDBJ whole genome shotgun (WGS) entry which is preliminary data.</text>
</comment>
<dbReference type="Proteomes" id="UP000256329">
    <property type="component" value="Unassembled WGS sequence"/>
</dbReference>
<organism evidence="5 6">
    <name type="scientific">Ammonifex thiophilus</name>
    <dbReference type="NCBI Taxonomy" id="444093"/>
    <lineage>
        <taxon>Bacteria</taxon>
        <taxon>Bacillati</taxon>
        <taxon>Bacillota</taxon>
        <taxon>Clostridia</taxon>
        <taxon>Thermoanaerobacterales</taxon>
        <taxon>Thermoanaerobacteraceae</taxon>
        <taxon>Ammonifex</taxon>
    </lineage>
</organism>
<feature type="domain" description="Metalloprotease TldD/E central" evidence="4">
    <location>
        <begin position="114"/>
        <end position="218"/>
    </location>
</feature>
<dbReference type="GO" id="GO:0006508">
    <property type="term" value="P:proteolysis"/>
    <property type="evidence" value="ECO:0007669"/>
    <property type="project" value="InterPro"/>
</dbReference>
<dbReference type="OrthoDB" id="9803213at2"/>
<sequence length="445" mass="47389">MDLLEVVSAAVAEGKRAGAEEVEAFAVTGTALQIEVRHGQVETLEQAQETGLGVRVLKGKRFGFAFGTDFSPQGVKETVERAVAACQLAAPDPYNLLPAPSTAYTSPELYDARLAETPVEEKIALARFMEEAAFSFDPRVKIVETSTYQEELSEVALANSLGVSGSYRGTVCGLYLSLAAEADGQSETGYALKYSRFLRELDPRALGEEAARRAVGLLGARGVKTASVPVVFDPYVAVDFVSLLAPALTAEAVQRGRSLFAGKLGEEVATSKVTLLDDGRLPGGIRTAPFDGEGVPTQRTVLIERGVLKQYLYDTRTAAREGKASTGNAVRGSFRGQPTVGPTNFYLEPGGQSPEEIIRQVPEGFYLTEVLGMHTANPISGDFSVGAVGFWIKDGELAFPVRGVTVAGNIKSLLQRVDAVGSDLRFFGGRGAPTFRVSELKVSGH</sequence>
<dbReference type="Pfam" id="PF01523">
    <property type="entry name" value="PmbA_TldD_1st"/>
    <property type="match status" value="1"/>
</dbReference>
<dbReference type="GO" id="GO:0008237">
    <property type="term" value="F:metallopeptidase activity"/>
    <property type="evidence" value="ECO:0007669"/>
    <property type="project" value="InterPro"/>
</dbReference>
<evidence type="ECO:0000313" key="6">
    <source>
        <dbReference type="Proteomes" id="UP000256329"/>
    </source>
</evidence>
<protein>
    <submittedName>
        <fullName evidence="5">TldD/PmbA family protein</fullName>
    </submittedName>
</protein>
<dbReference type="PANTHER" id="PTHR43421:SF1">
    <property type="entry name" value="METALLOPROTEASE PMBA"/>
    <property type="match status" value="1"/>
</dbReference>
<dbReference type="InterPro" id="IPR036059">
    <property type="entry name" value="TldD/PmbA_sf"/>
</dbReference>
<evidence type="ECO:0000256" key="1">
    <source>
        <dbReference type="ARBA" id="ARBA00005836"/>
    </source>
</evidence>
<dbReference type="InterPro" id="IPR047657">
    <property type="entry name" value="PmbA"/>
</dbReference>
<reference evidence="5 6" key="1">
    <citation type="submission" date="2018-08" db="EMBL/GenBank/DDBJ databases">
        <title>Form III RuBisCO-mediated autotrophy in Thermodesulfobium bacteria.</title>
        <authorList>
            <person name="Toshchakov S.V."/>
            <person name="Kublanov I.V."/>
            <person name="Frolov E."/>
            <person name="Bonch-Osmolovskaya E.A."/>
            <person name="Tourova T.P."/>
            <person name="Chernych N.A."/>
            <person name="Lebedinsky A.V."/>
        </authorList>
    </citation>
    <scope>NUCLEOTIDE SEQUENCE [LARGE SCALE GENOMIC DNA]</scope>
    <source>
        <strain evidence="5 6">SR</strain>
    </source>
</reference>
<name>A0A3D8P1P6_9THEO</name>
<dbReference type="InterPro" id="IPR045569">
    <property type="entry name" value="Metalloprtase-TldD/E_C"/>
</dbReference>
<accession>A0A3D8P1P6</accession>
<dbReference type="Gene3D" id="3.30.2290.10">
    <property type="entry name" value="PmbA/TldD superfamily"/>
    <property type="match status" value="1"/>
</dbReference>
<evidence type="ECO:0000313" key="5">
    <source>
        <dbReference type="EMBL" id="RDV81751.1"/>
    </source>
</evidence>
<proteinExistence type="inferred from homology"/>
<dbReference type="InterPro" id="IPR035068">
    <property type="entry name" value="TldD/PmbA_N"/>
</dbReference>
<feature type="domain" description="Metalloprotease TldD/E C-terminal" evidence="3">
    <location>
        <begin position="226"/>
        <end position="444"/>
    </location>
</feature>
<keyword evidence="6" id="KW-1185">Reference proteome</keyword>
<dbReference type="InterPro" id="IPR002510">
    <property type="entry name" value="Metalloprtase-TldD/E_N"/>
</dbReference>
<dbReference type="SUPFAM" id="SSF111283">
    <property type="entry name" value="Putative modulator of DNA gyrase, PmbA/TldD"/>
    <property type="match status" value="1"/>
</dbReference>
<dbReference type="GO" id="GO:0005829">
    <property type="term" value="C:cytosol"/>
    <property type="evidence" value="ECO:0007669"/>
    <property type="project" value="TreeGrafter"/>
</dbReference>
<feature type="domain" description="Metalloprotease TldD/E N-terminal" evidence="2">
    <location>
        <begin position="22"/>
        <end position="85"/>
    </location>
</feature>
<dbReference type="Pfam" id="PF19290">
    <property type="entry name" value="PmbA_TldD_2nd"/>
    <property type="match status" value="1"/>
</dbReference>
<evidence type="ECO:0000259" key="3">
    <source>
        <dbReference type="Pfam" id="PF19289"/>
    </source>
</evidence>
<evidence type="ECO:0000259" key="4">
    <source>
        <dbReference type="Pfam" id="PF19290"/>
    </source>
</evidence>
<dbReference type="PANTHER" id="PTHR43421">
    <property type="entry name" value="METALLOPROTEASE PMBA"/>
    <property type="match status" value="1"/>
</dbReference>